<organism evidence="2 3">
    <name type="scientific">Exophiala spinifera</name>
    <dbReference type="NCBI Taxonomy" id="91928"/>
    <lineage>
        <taxon>Eukaryota</taxon>
        <taxon>Fungi</taxon>
        <taxon>Dikarya</taxon>
        <taxon>Ascomycota</taxon>
        <taxon>Pezizomycotina</taxon>
        <taxon>Eurotiomycetes</taxon>
        <taxon>Chaetothyriomycetidae</taxon>
        <taxon>Chaetothyriales</taxon>
        <taxon>Herpotrichiellaceae</taxon>
        <taxon>Exophiala</taxon>
    </lineage>
</organism>
<gene>
    <name evidence="2" type="ORF">PV08_01348</name>
</gene>
<feature type="compositionally biased region" description="Basic residues" evidence="1">
    <location>
        <begin position="292"/>
        <end position="303"/>
    </location>
</feature>
<feature type="compositionally biased region" description="Basic and acidic residues" evidence="1">
    <location>
        <begin position="276"/>
        <end position="291"/>
    </location>
</feature>
<dbReference type="OrthoDB" id="10479579at2759"/>
<feature type="compositionally biased region" description="Basic and acidic residues" evidence="1">
    <location>
        <begin position="143"/>
        <end position="167"/>
    </location>
</feature>
<protein>
    <submittedName>
        <fullName evidence="2">Uncharacterized protein</fullName>
    </submittedName>
</protein>
<dbReference type="Proteomes" id="UP000053328">
    <property type="component" value="Unassembled WGS sequence"/>
</dbReference>
<sequence>MSSQFDDEWKTRALAALSEFAPALLAQEARLRQIINDYGRTSQGGEVRAVMRQLREVFDLDEVVDAPALDDVLRSPSSSALPPSLSPAAEAATAAPSAPPVAALSPRRRPSSPPVRPPPALLPVLSAPQQKDTLPPTTNGDGDGYHVDTDDSGTERPTKRQRREGAPAKKQPKTVVDAPVKEPIPEAVRQQASLSKTTTIQTNKNKLSTGMQWRFVCDVKDCDVDRSTPGDFHAHMKKHGRDNGWSIKRSCPPAELYWIAEDDAGKVYSGKIIQIDTKKAEKEAKKKENKEKRKTRDKSKKQN</sequence>
<dbReference type="RefSeq" id="XP_016240986.1">
    <property type="nucleotide sequence ID" value="XM_016375710.1"/>
</dbReference>
<dbReference type="GeneID" id="27328431"/>
<feature type="region of interest" description="Disordered" evidence="1">
    <location>
        <begin position="275"/>
        <end position="303"/>
    </location>
</feature>
<feature type="region of interest" description="Disordered" evidence="1">
    <location>
        <begin position="73"/>
        <end position="175"/>
    </location>
</feature>
<evidence type="ECO:0000256" key="1">
    <source>
        <dbReference type="SAM" id="MobiDB-lite"/>
    </source>
</evidence>
<keyword evidence="3" id="KW-1185">Reference proteome</keyword>
<evidence type="ECO:0000313" key="3">
    <source>
        <dbReference type="Proteomes" id="UP000053328"/>
    </source>
</evidence>
<name>A0A0D2BQL5_9EURO</name>
<dbReference type="HOGENOM" id="CLU_918389_0_0_1"/>
<proteinExistence type="predicted"/>
<dbReference type="AlphaFoldDB" id="A0A0D2BQL5"/>
<feature type="compositionally biased region" description="Polar residues" evidence="1">
    <location>
        <begin position="129"/>
        <end position="140"/>
    </location>
</feature>
<accession>A0A0D2BQL5</accession>
<feature type="compositionally biased region" description="Low complexity" evidence="1">
    <location>
        <begin position="74"/>
        <end position="105"/>
    </location>
</feature>
<dbReference type="VEuPathDB" id="FungiDB:PV08_01348"/>
<evidence type="ECO:0000313" key="2">
    <source>
        <dbReference type="EMBL" id="KIW20770.1"/>
    </source>
</evidence>
<dbReference type="EMBL" id="KN847492">
    <property type="protein sequence ID" value="KIW20770.1"/>
    <property type="molecule type" value="Genomic_DNA"/>
</dbReference>
<feature type="compositionally biased region" description="Pro residues" evidence="1">
    <location>
        <begin position="111"/>
        <end position="121"/>
    </location>
</feature>
<reference evidence="2 3" key="1">
    <citation type="submission" date="2015-01" db="EMBL/GenBank/DDBJ databases">
        <title>The Genome Sequence of Exophiala spinifera CBS89968.</title>
        <authorList>
            <consortium name="The Broad Institute Genomics Platform"/>
            <person name="Cuomo C."/>
            <person name="de Hoog S."/>
            <person name="Gorbushina A."/>
            <person name="Stielow B."/>
            <person name="Teixiera M."/>
            <person name="Abouelleil A."/>
            <person name="Chapman S.B."/>
            <person name="Priest M."/>
            <person name="Young S.K."/>
            <person name="Wortman J."/>
            <person name="Nusbaum C."/>
            <person name="Birren B."/>
        </authorList>
    </citation>
    <scope>NUCLEOTIDE SEQUENCE [LARGE SCALE GENOMIC DNA]</scope>
    <source>
        <strain evidence="2 3">CBS 89968</strain>
    </source>
</reference>